<comment type="caution">
    <text evidence="16">The sequence shown here is derived from an EMBL/GenBank/DDBJ whole genome shotgun (WGS) entry which is preliminary data.</text>
</comment>
<evidence type="ECO:0000256" key="9">
    <source>
        <dbReference type="ARBA" id="ARBA00022763"/>
    </source>
</evidence>
<dbReference type="GO" id="GO:0006284">
    <property type="term" value="P:base-excision repair"/>
    <property type="evidence" value="ECO:0007669"/>
    <property type="project" value="InterPro"/>
</dbReference>
<dbReference type="Gene3D" id="1.10.340.30">
    <property type="entry name" value="Hypothetical protein, domain 2"/>
    <property type="match status" value="1"/>
</dbReference>
<evidence type="ECO:0000313" key="17">
    <source>
        <dbReference type="Proteomes" id="UP000694480"/>
    </source>
</evidence>
<dbReference type="NCBIfam" id="TIGR01084">
    <property type="entry name" value="mutY"/>
    <property type="match status" value="1"/>
</dbReference>
<dbReference type="GO" id="GO:0051539">
    <property type="term" value="F:4 iron, 4 sulfur cluster binding"/>
    <property type="evidence" value="ECO:0007669"/>
    <property type="project" value="UniProtKB-KW"/>
</dbReference>
<dbReference type="AlphaFoldDB" id="A0A930YXC0"/>
<evidence type="ECO:0000256" key="8">
    <source>
        <dbReference type="ARBA" id="ARBA00022723"/>
    </source>
</evidence>
<dbReference type="GO" id="GO:0046872">
    <property type="term" value="F:metal ion binding"/>
    <property type="evidence" value="ECO:0007669"/>
    <property type="project" value="UniProtKB-KW"/>
</dbReference>
<dbReference type="Pfam" id="PF00730">
    <property type="entry name" value="HhH-GPD"/>
    <property type="match status" value="1"/>
</dbReference>
<accession>A0A930YXC0</accession>
<dbReference type="PANTHER" id="PTHR42944">
    <property type="entry name" value="ADENINE DNA GLYCOSYLASE"/>
    <property type="match status" value="1"/>
</dbReference>
<keyword evidence="9" id="KW-0227">DNA damage</keyword>
<evidence type="ECO:0000256" key="11">
    <source>
        <dbReference type="ARBA" id="ARBA00023004"/>
    </source>
</evidence>
<dbReference type="SMART" id="SM00478">
    <property type="entry name" value="ENDO3c"/>
    <property type="match status" value="1"/>
</dbReference>
<keyword evidence="13" id="KW-0234">DNA repair</keyword>
<keyword evidence="7" id="KW-0004">4Fe-4S</keyword>
<comment type="catalytic activity">
    <reaction evidence="1">
        <text>Hydrolyzes free adenine bases from 7,8-dihydro-8-oxoguanine:adenine mismatched double-stranded DNA, leaving an apurinic site.</text>
        <dbReference type="EC" id="3.2.2.31"/>
    </reaction>
</comment>
<keyword evidence="8" id="KW-0479">Metal-binding</keyword>
<dbReference type="EC" id="3.2.2.31" evidence="5"/>
<keyword evidence="14" id="KW-0326">Glycosidase</keyword>
<dbReference type="InterPro" id="IPR023170">
    <property type="entry name" value="HhH_base_excis_C"/>
</dbReference>
<keyword evidence="10" id="KW-0378">Hydrolase</keyword>
<dbReference type="GO" id="GO:0000701">
    <property type="term" value="F:purine-specific mismatch base pair DNA N-glycosylase activity"/>
    <property type="evidence" value="ECO:0007669"/>
    <property type="project" value="UniProtKB-EC"/>
</dbReference>
<dbReference type="InterPro" id="IPR003651">
    <property type="entry name" value="Endonuclease3_FeS-loop_motif"/>
</dbReference>
<evidence type="ECO:0000313" key="16">
    <source>
        <dbReference type="EMBL" id="MBF5028009.1"/>
    </source>
</evidence>
<keyword evidence="17" id="KW-1185">Reference proteome</keyword>
<evidence type="ECO:0000256" key="12">
    <source>
        <dbReference type="ARBA" id="ARBA00023014"/>
    </source>
</evidence>
<evidence type="ECO:0000256" key="3">
    <source>
        <dbReference type="ARBA" id="ARBA00002933"/>
    </source>
</evidence>
<evidence type="ECO:0000256" key="5">
    <source>
        <dbReference type="ARBA" id="ARBA00012045"/>
    </source>
</evidence>
<dbReference type="InterPro" id="IPR005760">
    <property type="entry name" value="A/G_AdeGlyc_MutY"/>
</dbReference>
<feature type="domain" description="HhH-GPD" evidence="15">
    <location>
        <begin position="44"/>
        <end position="195"/>
    </location>
</feature>
<evidence type="ECO:0000256" key="10">
    <source>
        <dbReference type="ARBA" id="ARBA00022801"/>
    </source>
</evidence>
<dbReference type="InterPro" id="IPR044298">
    <property type="entry name" value="MIG/MutY"/>
</dbReference>
<dbReference type="GO" id="GO:0032357">
    <property type="term" value="F:oxidized purine DNA binding"/>
    <property type="evidence" value="ECO:0007669"/>
    <property type="project" value="TreeGrafter"/>
</dbReference>
<sequence length="345" mass="40047">MEGLEKPGYVVWGEKLLEWYRANQRDLLWRERKDPYRVWISEVILQQTQVRQGAPYFERFVQRFPTVESLATASAEEVLLYWKGLGYYSRALNLHRAAQKILAEFGGNFPTEYQQILSLPGVGPYTASAISSIAFSQPVAAVDTNLYRVLARFFLCSVDISTSGAYRIFSELALKLMPKEWPGEFNQAMMDVGASVCKPLAPLCHECPLREGCLAFSRGTMEEYPVKQRKTKVSTISMQYYFVNDGLSYIIQQRSEKSIWKRLYEFPTEIEQKYQDRLLAPEILQHRLSHRVLNIRIDALVLSTWELEQWSKKEESIVVPYTESAGYSYPRPLERYLEKWLGSRS</sequence>
<evidence type="ECO:0000256" key="6">
    <source>
        <dbReference type="ARBA" id="ARBA00022023"/>
    </source>
</evidence>
<comment type="function">
    <text evidence="3">Adenine glycosylase active on G-A mispairs. MutY also corrects error-prone DNA synthesis past GO lesions which are due to the oxidatively damaged form of guanine: 7,8-dihydro-8-oxoguanine (8-oxo-dGTP).</text>
</comment>
<dbReference type="SUPFAM" id="SSF48150">
    <property type="entry name" value="DNA-glycosylase"/>
    <property type="match status" value="1"/>
</dbReference>
<dbReference type="PROSITE" id="PS01155">
    <property type="entry name" value="ENDONUCLEASE_III_2"/>
    <property type="match status" value="1"/>
</dbReference>
<keyword evidence="12" id="KW-0411">Iron-sulfur</keyword>
<dbReference type="InterPro" id="IPR011257">
    <property type="entry name" value="DNA_glycosylase"/>
</dbReference>
<comment type="similarity">
    <text evidence="4">Belongs to the Nth/MutY family.</text>
</comment>
<evidence type="ECO:0000256" key="13">
    <source>
        <dbReference type="ARBA" id="ARBA00023204"/>
    </source>
</evidence>
<dbReference type="InterPro" id="IPR004036">
    <property type="entry name" value="Endonuclease-III-like_CS2"/>
</dbReference>
<dbReference type="Gene3D" id="1.10.1670.10">
    <property type="entry name" value="Helix-hairpin-Helix base-excision DNA repair enzymes (C-terminal)"/>
    <property type="match status" value="1"/>
</dbReference>
<dbReference type="RefSeq" id="WP_194739932.1">
    <property type="nucleotide sequence ID" value="NZ_JADKYY010000013.1"/>
</dbReference>
<evidence type="ECO:0000256" key="4">
    <source>
        <dbReference type="ARBA" id="ARBA00008343"/>
    </source>
</evidence>
<evidence type="ECO:0000256" key="7">
    <source>
        <dbReference type="ARBA" id="ARBA00022485"/>
    </source>
</evidence>
<evidence type="ECO:0000256" key="1">
    <source>
        <dbReference type="ARBA" id="ARBA00000843"/>
    </source>
</evidence>
<dbReference type="PANTHER" id="PTHR42944:SF1">
    <property type="entry name" value="ADENINE DNA GLYCOSYLASE"/>
    <property type="match status" value="1"/>
</dbReference>
<dbReference type="CDD" id="cd00056">
    <property type="entry name" value="ENDO3c"/>
    <property type="match status" value="1"/>
</dbReference>
<dbReference type="Proteomes" id="UP000694480">
    <property type="component" value="Unassembled WGS sequence"/>
</dbReference>
<evidence type="ECO:0000256" key="14">
    <source>
        <dbReference type="ARBA" id="ARBA00023295"/>
    </source>
</evidence>
<dbReference type="SMART" id="SM00525">
    <property type="entry name" value="FES"/>
    <property type="match status" value="1"/>
</dbReference>
<keyword evidence="11" id="KW-0408">Iron</keyword>
<dbReference type="EMBL" id="JADKYY010000013">
    <property type="protein sequence ID" value="MBF5028009.1"/>
    <property type="molecule type" value="Genomic_DNA"/>
</dbReference>
<evidence type="ECO:0000256" key="2">
    <source>
        <dbReference type="ARBA" id="ARBA00001966"/>
    </source>
</evidence>
<name>A0A930YXC0_9FLAO</name>
<dbReference type="GO" id="GO:0035485">
    <property type="term" value="F:adenine/guanine mispair binding"/>
    <property type="evidence" value="ECO:0007669"/>
    <property type="project" value="TreeGrafter"/>
</dbReference>
<dbReference type="InterPro" id="IPR003265">
    <property type="entry name" value="HhH-GPD_domain"/>
</dbReference>
<dbReference type="GO" id="GO:0034039">
    <property type="term" value="F:8-oxo-7,8-dihydroguanine DNA N-glycosylase activity"/>
    <property type="evidence" value="ECO:0007669"/>
    <property type="project" value="TreeGrafter"/>
</dbReference>
<gene>
    <name evidence="16" type="primary">mutY</name>
    <name evidence="16" type="ORF">IC612_09390</name>
</gene>
<reference evidence="16" key="1">
    <citation type="submission" date="2020-11" db="EMBL/GenBank/DDBJ databases">
        <title>Genome seq and assembly of Planobacterium sp.</title>
        <authorList>
            <person name="Chhetri G."/>
        </authorList>
    </citation>
    <scope>NUCLEOTIDE SEQUENCE</scope>
    <source>
        <strain evidence="16">GCR5</strain>
    </source>
</reference>
<comment type="cofactor">
    <cofactor evidence="2">
        <name>[4Fe-4S] cluster</name>
        <dbReference type="ChEBI" id="CHEBI:49883"/>
    </cofactor>
</comment>
<evidence type="ECO:0000259" key="15">
    <source>
        <dbReference type="SMART" id="SM00478"/>
    </source>
</evidence>
<dbReference type="FunFam" id="1.10.340.30:FF:000002">
    <property type="entry name" value="Adenine DNA glycosylase"/>
    <property type="match status" value="1"/>
</dbReference>
<proteinExistence type="inferred from homology"/>
<protein>
    <recommendedName>
        <fullName evidence="6">Adenine DNA glycosylase</fullName>
        <ecNumber evidence="5">3.2.2.31</ecNumber>
    </recommendedName>
</protein>
<dbReference type="GO" id="GO:0006298">
    <property type="term" value="P:mismatch repair"/>
    <property type="evidence" value="ECO:0007669"/>
    <property type="project" value="TreeGrafter"/>
</dbReference>
<organism evidence="16 17">
    <name type="scientific">Planobacterium oryzisoli</name>
    <dbReference type="NCBI Taxonomy" id="2771435"/>
    <lineage>
        <taxon>Bacteria</taxon>
        <taxon>Pseudomonadati</taxon>
        <taxon>Bacteroidota</taxon>
        <taxon>Flavobacteriia</taxon>
        <taxon>Flavobacteriales</taxon>
        <taxon>Weeksellaceae</taxon>
        <taxon>Chryseobacterium group</taxon>
        <taxon>Chryseobacterium</taxon>
    </lineage>
</organism>